<evidence type="ECO:0000259" key="2">
    <source>
        <dbReference type="Pfam" id="PF07734"/>
    </source>
</evidence>
<dbReference type="Proteomes" id="UP001054252">
    <property type="component" value="Unassembled WGS sequence"/>
</dbReference>
<dbReference type="InterPro" id="IPR017451">
    <property type="entry name" value="F-box-assoc_interact_dom"/>
</dbReference>
<evidence type="ECO:0000313" key="4">
    <source>
        <dbReference type="Proteomes" id="UP001054252"/>
    </source>
</evidence>
<feature type="domain" description="F-box associated beta-propeller type 1" evidence="2">
    <location>
        <begin position="114"/>
        <end position="374"/>
    </location>
</feature>
<dbReference type="InterPro" id="IPR036047">
    <property type="entry name" value="F-box-like_dom_sf"/>
</dbReference>
<evidence type="ECO:0000313" key="3">
    <source>
        <dbReference type="EMBL" id="GKV28684.1"/>
    </source>
</evidence>
<dbReference type="Pfam" id="PF00646">
    <property type="entry name" value="F-box"/>
    <property type="match status" value="1"/>
</dbReference>
<sequence>MARKRKRPETKSSKPPACLPLDIIYEILLISPAKAVGRFRCLSKSLYSFLTDSQFIHRHTLQASDKGEDHRLVPTFLPHLYLINLETAALVPRKSILAKEVVQSFKPCWDCRFLGSCNGLLCHYRCPDKFLVSNPLTREYCQVWVHGFGLGKNPSMVLGFGFDHSSKDYKILRGWLSRSGGWETQVFSVKNNCWKLVGVQESSALPKTTVVNLPVVSLHGVIHWDANQESNFKSIASFDFVKEELRDIMLPPSDRDQNLVVPSCISALRGRLCMSRQCLQTQDRTDVWIMEEYGVPESWTKQLSIELRWNVRDHWVPICHTKNDRIIFQNKKKRGLIVYNPKDKKFIKRRFPKCLPLDCPYFWMATYVETLVSIKN</sequence>
<protein>
    <recommendedName>
        <fullName evidence="5">F-box protein</fullName>
    </recommendedName>
</protein>
<dbReference type="NCBIfam" id="TIGR01640">
    <property type="entry name" value="F_box_assoc_1"/>
    <property type="match status" value="1"/>
</dbReference>
<dbReference type="InterPro" id="IPR006527">
    <property type="entry name" value="F-box-assoc_dom_typ1"/>
</dbReference>
<name>A0AAV5KVH2_9ROSI</name>
<dbReference type="PANTHER" id="PTHR31672">
    <property type="entry name" value="BNACNNG10540D PROTEIN"/>
    <property type="match status" value="1"/>
</dbReference>
<proteinExistence type="predicted"/>
<gene>
    <name evidence="3" type="ORF">SLEP1_g37702</name>
</gene>
<dbReference type="AlphaFoldDB" id="A0AAV5KVH2"/>
<accession>A0AAV5KVH2</accession>
<organism evidence="3 4">
    <name type="scientific">Rubroshorea leprosula</name>
    <dbReference type="NCBI Taxonomy" id="152421"/>
    <lineage>
        <taxon>Eukaryota</taxon>
        <taxon>Viridiplantae</taxon>
        <taxon>Streptophyta</taxon>
        <taxon>Embryophyta</taxon>
        <taxon>Tracheophyta</taxon>
        <taxon>Spermatophyta</taxon>
        <taxon>Magnoliopsida</taxon>
        <taxon>eudicotyledons</taxon>
        <taxon>Gunneridae</taxon>
        <taxon>Pentapetalae</taxon>
        <taxon>rosids</taxon>
        <taxon>malvids</taxon>
        <taxon>Malvales</taxon>
        <taxon>Dipterocarpaceae</taxon>
        <taxon>Rubroshorea</taxon>
    </lineage>
</organism>
<evidence type="ECO:0000259" key="1">
    <source>
        <dbReference type="Pfam" id="PF00646"/>
    </source>
</evidence>
<dbReference type="PANTHER" id="PTHR31672:SF13">
    <property type="entry name" value="F-BOX PROTEIN CPR30-LIKE"/>
    <property type="match status" value="1"/>
</dbReference>
<feature type="domain" description="F-box" evidence="1">
    <location>
        <begin position="18"/>
        <end position="56"/>
    </location>
</feature>
<dbReference type="InterPro" id="IPR001810">
    <property type="entry name" value="F-box_dom"/>
</dbReference>
<dbReference type="EMBL" id="BPVZ01000080">
    <property type="protein sequence ID" value="GKV28684.1"/>
    <property type="molecule type" value="Genomic_DNA"/>
</dbReference>
<reference evidence="3 4" key="1">
    <citation type="journal article" date="2021" name="Commun. Biol.">
        <title>The genome of Shorea leprosula (Dipterocarpaceae) highlights the ecological relevance of drought in aseasonal tropical rainforests.</title>
        <authorList>
            <person name="Ng K.K.S."/>
            <person name="Kobayashi M.J."/>
            <person name="Fawcett J.A."/>
            <person name="Hatakeyama M."/>
            <person name="Paape T."/>
            <person name="Ng C.H."/>
            <person name="Ang C.C."/>
            <person name="Tnah L.H."/>
            <person name="Lee C.T."/>
            <person name="Nishiyama T."/>
            <person name="Sese J."/>
            <person name="O'Brien M.J."/>
            <person name="Copetti D."/>
            <person name="Mohd Noor M.I."/>
            <person name="Ong R.C."/>
            <person name="Putra M."/>
            <person name="Sireger I.Z."/>
            <person name="Indrioko S."/>
            <person name="Kosugi Y."/>
            <person name="Izuno A."/>
            <person name="Isagi Y."/>
            <person name="Lee S.L."/>
            <person name="Shimizu K.K."/>
        </authorList>
    </citation>
    <scope>NUCLEOTIDE SEQUENCE [LARGE SCALE GENOMIC DNA]</scope>
    <source>
        <strain evidence="3">214</strain>
    </source>
</reference>
<dbReference type="Pfam" id="PF07734">
    <property type="entry name" value="FBA_1"/>
    <property type="match status" value="1"/>
</dbReference>
<keyword evidence="4" id="KW-1185">Reference proteome</keyword>
<evidence type="ECO:0008006" key="5">
    <source>
        <dbReference type="Google" id="ProtNLM"/>
    </source>
</evidence>
<dbReference type="SUPFAM" id="SSF81383">
    <property type="entry name" value="F-box domain"/>
    <property type="match status" value="1"/>
</dbReference>
<comment type="caution">
    <text evidence="3">The sequence shown here is derived from an EMBL/GenBank/DDBJ whole genome shotgun (WGS) entry which is preliminary data.</text>
</comment>
<dbReference type="InterPro" id="IPR050796">
    <property type="entry name" value="SCF_F-box_component"/>
</dbReference>